<dbReference type="UniPathway" id="UPA00143"/>
<dbReference type="GeneID" id="110705025"/>
<dbReference type="OMA" id="TTSPWRY"/>
<dbReference type="RefSeq" id="XP_021738534.1">
    <property type="nucleotide sequence ID" value="XM_021882842.1"/>
</dbReference>
<dbReference type="KEGG" id="cqi:110705025"/>
<protein>
    <recommendedName>
        <fullName evidence="3">RING-type E3 ubiquitin transferase</fullName>
        <ecNumber evidence="3">2.3.2.27</ecNumber>
    </recommendedName>
</protein>
<dbReference type="OrthoDB" id="8062037at2759"/>
<evidence type="ECO:0000256" key="7">
    <source>
        <dbReference type="ARBA" id="ARBA00022786"/>
    </source>
</evidence>
<evidence type="ECO:0000256" key="10">
    <source>
        <dbReference type="SAM" id="MobiDB-lite"/>
    </source>
</evidence>
<evidence type="ECO:0000256" key="9">
    <source>
        <dbReference type="PROSITE-ProRule" id="PRU00175"/>
    </source>
</evidence>
<accession>A0A803LNZ5</accession>
<dbReference type="Proteomes" id="UP000596660">
    <property type="component" value="Unplaced"/>
</dbReference>
<dbReference type="Pfam" id="PF13639">
    <property type="entry name" value="zf-RING_2"/>
    <property type="match status" value="1"/>
</dbReference>
<feature type="region of interest" description="Disordered" evidence="10">
    <location>
        <begin position="372"/>
        <end position="393"/>
    </location>
</feature>
<proteinExistence type="predicted"/>
<keyword evidence="4" id="KW-0808">Transferase</keyword>
<keyword evidence="7" id="KW-0833">Ubl conjugation pathway</keyword>
<dbReference type="GO" id="GO:0008270">
    <property type="term" value="F:zinc ion binding"/>
    <property type="evidence" value="ECO:0007669"/>
    <property type="project" value="UniProtKB-KW"/>
</dbReference>
<feature type="domain" description="RING-type" evidence="12">
    <location>
        <begin position="143"/>
        <end position="185"/>
    </location>
</feature>
<keyword evidence="6 9" id="KW-0863">Zinc-finger</keyword>
<dbReference type="InterPro" id="IPR044600">
    <property type="entry name" value="ATL1/ATL16-like"/>
</dbReference>
<dbReference type="CDD" id="cd16461">
    <property type="entry name" value="RING-H2_EL5-like"/>
    <property type="match status" value="1"/>
</dbReference>
<dbReference type="Gramene" id="AUR62016674-RA">
    <property type="protein sequence ID" value="AUR62016674-RA:cds"/>
    <property type="gene ID" value="AUR62016674"/>
</dbReference>
<keyword evidence="5" id="KW-0479">Metal-binding</keyword>
<evidence type="ECO:0000256" key="1">
    <source>
        <dbReference type="ARBA" id="ARBA00000900"/>
    </source>
</evidence>
<name>A0A803LNZ5_CHEQI</name>
<feature type="transmembrane region" description="Helical" evidence="11">
    <location>
        <begin position="45"/>
        <end position="65"/>
    </location>
</feature>
<sequence>MAASPPEQQHPPQPGPTLPPTSFLSAIVVHQSPPSKLPIDFSPPLIAMVVVAAAAFLFITYSRLISRHLFPPFLRLFRRHLRRRILFPPSDIGSPPPPYESSDGFYVYSPYGLDESVIKNIPLTIYRFPTKLGFIEVDGFNDCAVCLLDFEEGECIRTLPLCCHAFHVDCIDMWLRSHATCPLCRAGVYLPPPPESPLLSPVMAARIRPSFDEGILLESMFLEPLPEVDVEQNSGEIQEVFSPERRVIQSEDHRCNRRELDFLLKRSYSFGFERSFPSERLVMEPATTPYHLRQRRSFFWTKRPSSTPFSSLAKSRVFSFRRTMKSPAFFRRRGFFPLSESSASLRYASTDEPSRRMKSMASPLFGRAAMFSSSRMRSGDPEALISPERFNRR</sequence>
<dbReference type="InterPro" id="IPR013083">
    <property type="entry name" value="Znf_RING/FYVE/PHD"/>
</dbReference>
<evidence type="ECO:0000256" key="4">
    <source>
        <dbReference type="ARBA" id="ARBA00022679"/>
    </source>
</evidence>
<keyword evidence="8" id="KW-0862">Zinc</keyword>
<evidence type="ECO:0000259" key="12">
    <source>
        <dbReference type="PROSITE" id="PS50089"/>
    </source>
</evidence>
<dbReference type="SMART" id="SM00184">
    <property type="entry name" value="RING"/>
    <property type="match status" value="1"/>
</dbReference>
<dbReference type="GO" id="GO:0061630">
    <property type="term" value="F:ubiquitin protein ligase activity"/>
    <property type="evidence" value="ECO:0007669"/>
    <property type="project" value="UniProtKB-EC"/>
</dbReference>
<dbReference type="PANTHER" id="PTHR46913">
    <property type="entry name" value="RING-H2 FINGER PROTEIN ATL16"/>
    <property type="match status" value="1"/>
</dbReference>
<dbReference type="FunFam" id="3.30.40.10:FF:000591">
    <property type="entry name" value="RING-H2 finger protein ATL65"/>
    <property type="match status" value="1"/>
</dbReference>
<dbReference type="Gene3D" id="3.30.40.10">
    <property type="entry name" value="Zinc/RING finger domain, C3HC4 (zinc finger)"/>
    <property type="match status" value="1"/>
</dbReference>
<dbReference type="PROSITE" id="PS50089">
    <property type="entry name" value="ZF_RING_2"/>
    <property type="match status" value="1"/>
</dbReference>
<gene>
    <name evidence="13" type="primary">LOC110705025</name>
</gene>
<evidence type="ECO:0000256" key="11">
    <source>
        <dbReference type="SAM" id="Phobius"/>
    </source>
</evidence>
<evidence type="ECO:0000256" key="3">
    <source>
        <dbReference type="ARBA" id="ARBA00012483"/>
    </source>
</evidence>
<comment type="pathway">
    <text evidence="2">Protein modification; protein ubiquitination.</text>
</comment>
<keyword evidence="11" id="KW-0812">Transmembrane</keyword>
<evidence type="ECO:0000256" key="8">
    <source>
        <dbReference type="ARBA" id="ARBA00022833"/>
    </source>
</evidence>
<evidence type="ECO:0000256" key="5">
    <source>
        <dbReference type="ARBA" id="ARBA00022723"/>
    </source>
</evidence>
<dbReference type="InterPro" id="IPR001841">
    <property type="entry name" value="Znf_RING"/>
</dbReference>
<dbReference type="PANTHER" id="PTHR46913:SF21">
    <property type="entry name" value="RING-TYPE E3 UBIQUITIN TRANSFERASE"/>
    <property type="match status" value="1"/>
</dbReference>
<keyword evidence="11" id="KW-1133">Transmembrane helix</keyword>
<evidence type="ECO:0000313" key="14">
    <source>
        <dbReference type="Proteomes" id="UP000596660"/>
    </source>
</evidence>
<comment type="catalytic activity">
    <reaction evidence="1">
        <text>S-ubiquitinyl-[E2 ubiquitin-conjugating enzyme]-L-cysteine + [acceptor protein]-L-lysine = [E2 ubiquitin-conjugating enzyme]-L-cysteine + N(6)-ubiquitinyl-[acceptor protein]-L-lysine.</text>
        <dbReference type="EC" id="2.3.2.27"/>
    </reaction>
</comment>
<evidence type="ECO:0000256" key="6">
    <source>
        <dbReference type="ARBA" id="ARBA00022771"/>
    </source>
</evidence>
<dbReference type="EC" id="2.3.2.27" evidence="3"/>
<organism evidence="13 14">
    <name type="scientific">Chenopodium quinoa</name>
    <name type="common">Quinoa</name>
    <dbReference type="NCBI Taxonomy" id="63459"/>
    <lineage>
        <taxon>Eukaryota</taxon>
        <taxon>Viridiplantae</taxon>
        <taxon>Streptophyta</taxon>
        <taxon>Embryophyta</taxon>
        <taxon>Tracheophyta</taxon>
        <taxon>Spermatophyta</taxon>
        <taxon>Magnoliopsida</taxon>
        <taxon>eudicotyledons</taxon>
        <taxon>Gunneridae</taxon>
        <taxon>Pentapetalae</taxon>
        <taxon>Caryophyllales</taxon>
        <taxon>Chenopodiaceae</taxon>
        <taxon>Chenopodioideae</taxon>
        <taxon>Atripliceae</taxon>
        <taxon>Chenopodium</taxon>
    </lineage>
</organism>
<reference evidence="13" key="2">
    <citation type="submission" date="2021-03" db="UniProtKB">
        <authorList>
            <consortium name="EnsemblPlants"/>
        </authorList>
    </citation>
    <scope>IDENTIFICATION</scope>
</reference>
<reference evidence="13" key="1">
    <citation type="journal article" date="2017" name="Nature">
        <title>The genome of Chenopodium quinoa.</title>
        <authorList>
            <person name="Jarvis D.E."/>
            <person name="Ho Y.S."/>
            <person name="Lightfoot D.J."/>
            <person name="Schmoeckel S.M."/>
            <person name="Li B."/>
            <person name="Borm T.J.A."/>
            <person name="Ohyanagi H."/>
            <person name="Mineta K."/>
            <person name="Michell C.T."/>
            <person name="Saber N."/>
            <person name="Kharbatia N.M."/>
            <person name="Rupper R.R."/>
            <person name="Sharp A.R."/>
            <person name="Dally N."/>
            <person name="Boughton B.A."/>
            <person name="Woo Y.H."/>
            <person name="Gao G."/>
            <person name="Schijlen E.G.W.M."/>
            <person name="Guo X."/>
            <person name="Momin A.A."/>
            <person name="Negrao S."/>
            <person name="Al-Babili S."/>
            <person name="Gehring C."/>
            <person name="Roessner U."/>
            <person name="Jung C."/>
            <person name="Murphy K."/>
            <person name="Arold S.T."/>
            <person name="Gojobori T."/>
            <person name="van der Linden C.G."/>
            <person name="van Loo E.N."/>
            <person name="Jellen E.N."/>
            <person name="Maughan P.J."/>
            <person name="Tester M."/>
        </authorList>
    </citation>
    <scope>NUCLEOTIDE SEQUENCE [LARGE SCALE GENOMIC DNA]</scope>
    <source>
        <strain evidence="13">cv. PI 614886</strain>
    </source>
</reference>
<evidence type="ECO:0000313" key="13">
    <source>
        <dbReference type="EnsemblPlants" id="AUR62016674-RA:cds"/>
    </source>
</evidence>
<keyword evidence="14" id="KW-1185">Reference proteome</keyword>
<keyword evidence="11" id="KW-0472">Membrane</keyword>
<dbReference type="SUPFAM" id="SSF57850">
    <property type="entry name" value="RING/U-box"/>
    <property type="match status" value="1"/>
</dbReference>
<dbReference type="AlphaFoldDB" id="A0A803LNZ5"/>
<dbReference type="EnsemblPlants" id="AUR62016674-RA">
    <property type="protein sequence ID" value="AUR62016674-RA:cds"/>
    <property type="gene ID" value="AUR62016674"/>
</dbReference>
<evidence type="ECO:0000256" key="2">
    <source>
        <dbReference type="ARBA" id="ARBA00004906"/>
    </source>
</evidence>
<dbReference type="GO" id="GO:0016567">
    <property type="term" value="P:protein ubiquitination"/>
    <property type="evidence" value="ECO:0007669"/>
    <property type="project" value="UniProtKB-UniPathway"/>
</dbReference>